<name>A0ABR7TAV0_9LACT</name>
<evidence type="ECO:0000313" key="1">
    <source>
        <dbReference type="EMBL" id="MBC9824663.1"/>
    </source>
</evidence>
<reference evidence="1 2" key="1">
    <citation type="journal article" date="2020" name="Microorganisms">
        <title>New Insight into Antimicrobial Compounds from Food and Marine-Sourced Carnobacterium Species through Phenotype and Genome Analyses.</title>
        <authorList>
            <person name="Begrem S."/>
            <person name="Ivaniuk F."/>
            <person name="Gigout-Chevalier F."/>
            <person name="Kolypczuk L."/>
            <person name="Bonnetot S."/>
            <person name="Leroi F."/>
            <person name="Grovel O."/>
            <person name="Delbarre-Ladrat C."/>
            <person name="Passerini D."/>
        </authorList>
    </citation>
    <scope>NUCLEOTIDE SEQUENCE [LARGE SCALE GENOMIC DNA]</scope>
    <source>
        <strain evidence="1 2">MIP2551</strain>
    </source>
</reference>
<comment type="caution">
    <text evidence="1">The sequence shown here is derived from an EMBL/GenBank/DDBJ whole genome shotgun (WGS) entry which is preliminary data.</text>
</comment>
<dbReference type="EMBL" id="WNJQ01000002">
    <property type="protein sequence ID" value="MBC9824663.1"/>
    <property type="molecule type" value="Genomic_DNA"/>
</dbReference>
<evidence type="ECO:0000313" key="2">
    <source>
        <dbReference type="Proteomes" id="UP000638836"/>
    </source>
</evidence>
<dbReference type="RefSeq" id="WP_034536491.1">
    <property type="nucleotide sequence ID" value="NZ_WNJQ01000002.1"/>
</dbReference>
<organism evidence="1 2">
    <name type="scientific">Carnobacterium inhibens</name>
    <dbReference type="NCBI Taxonomy" id="147709"/>
    <lineage>
        <taxon>Bacteria</taxon>
        <taxon>Bacillati</taxon>
        <taxon>Bacillota</taxon>
        <taxon>Bacilli</taxon>
        <taxon>Lactobacillales</taxon>
        <taxon>Carnobacteriaceae</taxon>
        <taxon>Carnobacterium</taxon>
    </lineage>
</organism>
<protein>
    <submittedName>
        <fullName evidence="1">Uncharacterized protein</fullName>
    </submittedName>
</protein>
<dbReference type="Proteomes" id="UP000638836">
    <property type="component" value="Unassembled WGS sequence"/>
</dbReference>
<sequence>MKKNTLEEQVHPFSFLQKKFFLTDAASELEILTQMPKEQITFFLNQAFTKKRKIIVQLNHLAESSFSAEVTGYIRYAPFKKPQIILENTITHMTYLINPNNIRHIRLS</sequence>
<gene>
    <name evidence="1" type="ORF">GLO26_02310</name>
</gene>
<accession>A0ABR7TAV0</accession>
<proteinExistence type="predicted"/>
<keyword evidence="2" id="KW-1185">Reference proteome</keyword>